<name>A0AAP0KSD0_9MAGN</name>
<dbReference type="PANTHER" id="PTHR47926:SF453">
    <property type="entry name" value="PENTATRICOPEPTIDE REPEAT (PPR) SUPERFAMILY PROTEIN"/>
    <property type="match status" value="1"/>
</dbReference>
<evidence type="ECO:0000256" key="2">
    <source>
        <dbReference type="PROSITE-ProRule" id="PRU00708"/>
    </source>
</evidence>
<comment type="caution">
    <text evidence="3">The sequence shown here is derived from an EMBL/GenBank/DDBJ whole genome shotgun (WGS) entry which is preliminary data.</text>
</comment>
<dbReference type="InterPro" id="IPR002885">
    <property type="entry name" value="PPR_rpt"/>
</dbReference>
<dbReference type="FunFam" id="1.25.40.10:FF:000344">
    <property type="entry name" value="Pentatricopeptide repeat-containing protein"/>
    <property type="match status" value="1"/>
</dbReference>
<dbReference type="AlphaFoldDB" id="A0AAP0KSD0"/>
<keyword evidence="4" id="KW-1185">Reference proteome</keyword>
<dbReference type="Pfam" id="PF01535">
    <property type="entry name" value="PPR"/>
    <property type="match status" value="2"/>
</dbReference>
<feature type="repeat" description="PPR" evidence="2">
    <location>
        <begin position="342"/>
        <end position="376"/>
    </location>
</feature>
<organism evidence="3 4">
    <name type="scientific">Stephania cephalantha</name>
    <dbReference type="NCBI Taxonomy" id="152367"/>
    <lineage>
        <taxon>Eukaryota</taxon>
        <taxon>Viridiplantae</taxon>
        <taxon>Streptophyta</taxon>
        <taxon>Embryophyta</taxon>
        <taxon>Tracheophyta</taxon>
        <taxon>Spermatophyta</taxon>
        <taxon>Magnoliopsida</taxon>
        <taxon>Ranunculales</taxon>
        <taxon>Menispermaceae</taxon>
        <taxon>Menispermoideae</taxon>
        <taxon>Cissampelideae</taxon>
        <taxon>Stephania</taxon>
    </lineage>
</organism>
<dbReference type="InterPro" id="IPR046848">
    <property type="entry name" value="E_motif"/>
</dbReference>
<dbReference type="EMBL" id="JBBNAG010000002">
    <property type="protein sequence ID" value="KAK9157068.1"/>
    <property type="molecule type" value="Genomic_DNA"/>
</dbReference>
<dbReference type="InterPro" id="IPR046960">
    <property type="entry name" value="PPR_At4g14850-like_plant"/>
</dbReference>
<dbReference type="GO" id="GO:0003723">
    <property type="term" value="F:RNA binding"/>
    <property type="evidence" value="ECO:0007669"/>
    <property type="project" value="InterPro"/>
</dbReference>
<dbReference type="PANTHER" id="PTHR47926">
    <property type="entry name" value="PENTATRICOPEPTIDE REPEAT-CONTAINING PROTEIN"/>
    <property type="match status" value="1"/>
</dbReference>
<feature type="repeat" description="PPR" evidence="2">
    <location>
        <begin position="377"/>
        <end position="411"/>
    </location>
</feature>
<feature type="repeat" description="PPR" evidence="2">
    <location>
        <begin position="171"/>
        <end position="205"/>
    </location>
</feature>
<evidence type="ECO:0000313" key="3">
    <source>
        <dbReference type="EMBL" id="KAK9157068.1"/>
    </source>
</evidence>
<protein>
    <recommendedName>
        <fullName evidence="5">Pentatricopeptide repeat-containing protein</fullName>
    </recommendedName>
</protein>
<dbReference type="GO" id="GO:0009451">
    <property type="term" value="P:RNA modification"/>
    <property type="evidence" value="ECO:0007669"/>
    <property type="project" value="InterPro"/>
</dbReference>
<gene>
    <name evidence="3" type="ORF">Scep_003642</name>
</gene>
<dbReference type="Gene3D" id="1.25.40.10">
    <property type="entry name" value="Tetratricopeptide repeat domain"/>
    <property type="match status" value="3"/>
</dbReference>
<accession>A0AAP0KSD0</accession>
<evidence type="ECO:0000313" key="4">
    <source>
        <dbReference type="Proteomes" id="UP001419268"/>
    </source>
</evidence>
<dbReference type="Pfam" id="PF20431">
    <property type="entry name" value="E_motif"/>
    <property type="match status" value="1"/>
</dbReference>
<dbReference type="FunFam" id="1.25.40.10:FF:000090">
    <property type="entry name" value="Pentatricopeptide repeat-containing protein, chloroplastic"/>
    <property type="match status" value="1"/>
</dbReference>
<feature type="repeat" description="PPR" evidence="2">
    <location>
        <begin position="206"/>
        <end position="240"/>
    </location>
</feature>
<reference evidence="3 4" key="1">
    <citation type="submission" date="2024-01" db="EMBL/GenBank/DDBJ databases">
        <title>Genome assemblies of Stephania.</title>
        <authorList>
            <person name="Yang L."/>
        </authorList>
    </citation>
    <scope>NUCLEOTIDE SEQUENCE [LARGE SCALE GENOMIC DNA]</scope>
    <source>
        <strain evidence="3">JXDWG</strain>
        <tissue evidence="3">Leaf</tissue>
    </source>
</reference>
<dbReference type="PROSITE" id="PS51375">
    <property type="entry name" value="PPR"/>
    <property type="match status" value="6"/>
</dbReference>
<dbReference type="NCBIfam" id="TIGR00756">
    <property type="entry name" value="PPR"/>
    <property type="match status" value="6"/>
</dbReference>
<dbReference type="Pfam" id="PF13041">
    <property type="entry name" value="PPR_2"/>
    <property type="match status" value="3"/>
</dbReference>
<feature type="repeat" description="PPR" evidence="2">
    <location>
        <begin position="241"/>
        <end position="275"/>
    </location>
</feature>
<sequence>MDSNRLGPLLKLCMRAKALRPGKQIHAHIVASGDDPKTGSLNSSLVGVYAGCGDIDSARKIFKMLPKQSTFMWNWMISSSAFEGHCDIAFEYFSQMHCQGEAFPNKFTFSAISKACVGLMDVKIGEQVHGIVSKMGFQNEVLVVNALIDMYSKCGRLDFSRKLFDEMPERDVASWTCMISGYSQSRKFEESLLLLKQMKAQGLEPNEFTLNSVLTGYAQSGDCYRAFEIFCTMRNEGLTPDLVTWNAMIAGFSRNRLNVEAIALFRDMLVSGLQPNAVTIAGLLPCCGNCGSMHRGRQVHGLIYRRCLNFNAFTASALIDMYSKCGSVRNARLVFDQTMEKNVASWNVMIGCYGKHGLVGESIRLFESMRDEGMEANQVTFTSILSACSHAGLVEKGLKIFSSMAGRGVEPCKEHYACVVDLLCRAGRVPEAYEMVEGIFEEVNDSIIGAFFNGCRIHGEIDIARKMAEKILRMELKRPGGYVTLSNIYAADGRWDWVERLRNVMKHKRVYKKAGVSCLQSPAKLTILDLPT</sequence>
<keyword evidence="1" id="KW-0677">Repeat</keyword>
<dbReference type="Proteomes" id="UP001419268">
    <property type="component" value="Unassembled WGS sequence"/>
</dbReference>
<dbReference type="InterPro" id="IPR011990">
    <property type="entry name" value="TPR-like_helical_dom_sf"/>
</dbReference>
<proteinExistence type="predicted"/>
<feature type="repeat" description="PPR" evidence="2">
    <location>
        <begin position="140"/>
        <end position="170"/>
    </location>
</feature>
<evidence type="ECO:0008006" key="5">
    <source>
        <dbReference type="Google" id="ProtNLM"/>
    </source>
</evidence>
<evidence type="ECO:0000256" key="1">
    <source>
        <dbReference type="ARBA" id="ARBA00022737"/>
    </source>
</evidence>